<keyword evidence="4" id="KW-1185">Reference proteome</keyword>
<feature type="transmembrane region" description="Helical" evidence="2">
    <location>
        <begin position="150"/>
        <end position="168"/>
    </location>
</feature>
<dbReference type="Pfam" id="PF01554">
    <property type="entry name" value="MatE"/>
    <property type="match status" value="2"/>
</dbReference>
<feature type="transmembrane region" description="Helical" evidence="2">
    <location>
        <begin position="366"/>
        <end position="386"/>
    </location>
</feature>
<dbReference type="InterPro" id="IPR050222">
    <property type="entry name" value="MATE_MdtK"/>
</dbReference>
<name>A0A4R3JB12_9RHOB</name>
<dbReference type="PANTHER" id="PTHR43298">
    <property type="entry name" value="MULTIDRUG RESISTANCE PROTEIN NORM-RELATED"/>
    <property type="match status" value="1"/>
</dbReference>
<gene>
    <name evidence="3" type="ORF">EDD52_10879</name>
</gene>
<dbReference type="GO" id="GO:0015297">
    <property type="term" value="F:antiporter activity"/>
    <property type="evidence" value="ECO:0007669"/>
    <property type="project" value="InterPro"/>
</dbReference>
<dbReference type="InterPro" id="IPR002528">
    <property type="entry name" value="MATE_fam"/>
</dbReference>
<protein>
    <submittedName>
        <fullName evidence="3">Putative MATE family efflux protein</fullName>
    </submittedName>
</protein>
<dbReference type="PANTHER" id="PTHR43298:SF2">
    <property type="entry name" value="FMN_FAD EXPORTER YEEO-RELATED"/>
    <property type="match status" value="1"/>
</dbReference>
<comment type="caution">
    <text evidence="3">The sequence shown here is derived from an EMBL/GenBank/DDBJ whole genome shotgun (WGS) entry which is preliminary data.</text>
</comment>
<dbReference type="AlphaFoldDB" id="A0A4R3JB12"/>
<dbReference type="GO" id="GO:0005886">
    <property type="term" value="C:plasma membrane"/>
    <property type="evidence" value="ECO:0007669"/>
    <property type="project" value="TreeGrafter"/>
</dbReference>
<evidence type="ECO:0000256" key="1">
    <source>
        <dbReference type="ARBA" id="ARBA00022448"/>
    </source>
</evidence>
<keyword evidence="2" id="KW-1133">Transmembrane helix</keyword>
<organism evidence="3 4">
    <name type="scientific">Primorskyibacter sedentarius</name>
    <dbReference type="NCBI Taxonomy" id="745311"/>
    <lineage>
        <taxon>Bacteria</taxon>
        <taxon>Pseudomonadati</taxon>
        <taxon>Pseudomonadota</taxon>
        <taxon>Alphaproteobacteria</taxon>
        <taxon>Rhodobacterales</taxon>
        <taxon>Roseobacteraceae</taxon>
        <taxon>Primorskyibacter</taxon>
    </lineage>
</organism>
<feature type="transmembrane region" description="Helical" evidence="2">
    <location>
        <begin position="392"/>
        <end position="415"/>
    </location>
</feature>
<feature type="transmembrane region" description="Helical" evidence="2">
    <location>
        <begin position="73"/>
        <end position="96"/>
    </location>
</feature>
<keyword evidence="1" id="KW-0813">Transport</keyword>
<keyword evidence="2" id="KW-0812">Transmembrane</keyword>
<feature type="transmembrane region" description="Helical" evidence="2">
    <location>
        <begin position="336"/>
        <end position="354"/>
    </location>
</feature>
<feature type="transmembrane region" description="Helical" evidence="2">
    <location>
        <begin position="5"/>
        <end position="24"/>
    </location>
</feature>
<evidence type="ECO:0000256" key="2">
    <source>
        <dbReference type="SAM" id="Phobius"/>
    </source>
</evidence>
<reference evidence="3 4" key="1">
    <citation type="submission" date="2019-03" db="EMBL/GenBank/DDBJ databases">
        <title>Genomic Encyclopedia of Type Strains, Phase IV (KMG-IV): sequencing the most valuable type-strain genomes for metagenomic binning, comparative biology and taxonomic classification.</title>
        <authorList>
            <person name="Goeker M."/>
        </authorList>
    </citation>
    <scope>NUCLEOTIDE SEQUENCE [LARGE SCALE GENOMIC DNA]</scope>
    <source>
        <strain evidence="3 4">DSM 104836</strain>
    </source>
</reference>
<dbReference type="GO" id="GO:0042910">
    <property type="term" value="F:xenobiotic transmembrane transporter activity"/>
    <property type="evidence" value="ECO:0007669"/>
    <property type="project" value="InterPro"/>
</dbReference>
<feature type="transmembrane region" description="Helical" evidence="2">
    <location>
        <begin position="30"/>
        <end position="52"/>
    </location>
</feature>
<accession>A0A4R3JB12</accession>
<dbReference type="Proteomes" id="UP000295696">
    <property type="component" value="Unassembled WGS sequence"/>
</dbReference>
<dbReference type="EMBL" id="SLZU01000008">
    <property type="protein sequence ID" value="TCS62784.1"/>
    <property type="molecule type" value="Genomic_DNA"/>
</dbReference>
<keyword evidence="2" id="KW-0472">Membrane</keyword>
<feature type="transmembrane region" description="Helical" evidence="2">
    <location>
        <begin position="221"/>
        <end position="249"/>
    </location>
</feature>
<evidence type="ECO:0000313" key="3">
    <source>
        <dbReference type="EMBL" id="TCS62784.1"/>
    </source>
</evidence>
<feature type="transmembrane region" description="Helical" evidence="2">
    <location>
        <begin position="306"/>
        <end position="330"/>
    </location>
</feature>
<proteinExistence type="predicted"/>
<evidence type="ECO:0000313" key="4">
    <source>
        <dbReference type="Proteomes" id="UP000295696"/>
    </source>
</evidence>
<feature type="transmembrane region" description="Helical" evidence="2">
    <location>
        <begin position="116"/>
        <end position="138"/>
    </location>
</feature>
<feature type="transmembrane region" description="Helical" evidence="2">
    <location>
        <begin position="180"/>
        <end position="200"/>
    </location>
</feature>
<sequence length="436" mass="47190">MAWPLALKAIMLHGIIVIDAYLVSPLGEKALAAMGLAGAISGLLLGILFAFSNATQIRIAQAFGSAGPVPLKTGFYCGLTINLAATGLGLVLAIAFSGQVIASFAQTEWISQQAQAYLDVFLFVVLAEAIGQCLTSHFNGCGKTKLSFQSYLIALPVNVVVSMGLIHGQFGLPQLGVVGAAYGTVVASVLRVGFLLVLFHRETGAYRTVKGWARGTFATSLWRHFVFSWPIAATFISMTIGTQVCMLLYARMSVNDFAALTIVSPWVQVLGVFGMSLAQATGIIMAQLLGAGAAEAELETFLRRAWRAALIAAGLVSLTYLGFALASGWIYDDLQLETRMALFSFLPVLLILPFPKGSNAICGQTLRAAGDTLYVMNIFIAGQWLFKVPLTLLFIEYLDLSVTWVFALFVLEEFFKFPMFHKRLFQGHWKRAPAML</sequence>